<dbReference type="EMBL" id="LUEZ02000046">
    <property type="protein sequence ID" value="RDB23401.1"/>
    <property type="molecule type" value="Genomic_DNA"/>
</dbReference>
<proteinExistence type="predicted"/>
<feature type="transmembrane region" description="Helical" evidence="6">
    <location>
        <begin position="392"/>
        <end position="413"/>
    </location>
</feature>
<dbReference type="InterPro" id="IPR036259">
    <property type="entry name" value="MFS_trans_sf"/>
</dbReference>
<name>A0A369JME1_HYPMA</name>
<gene>
    <name evidence="8" type="ORF">Hypma_009340</name>
</gene>
<reference evidence="8" key="1">
    <citation type="submission" date="2018-04" db="EMBL/GenBank/DDBJ databases">
        <title>Whole genome sequencing of Hypsizygus marmoreus.</title>
        <authorList>
            <person name="Choi I.-G."/>
            <person name="Min B."/>
            <person name="Kim J.-G."/>
            <person name="Kim S."/>
            <person name="Oh Y.-L."/>
            <person name="Kong W.-S."/>
            <person name="Park H."/>
            <person name="Jeong J."/>
            <person name="Song E.-S."/>
        </authorList>
    </citation>
    <scope>NUCLEOTIDE SEQUENCE [LARGE SCALE GENOMIC DNA]</scope>
    <source>
        <strain evidence="8">51987-8</strain>
    </source>
</reference>
<protein>
    <recommendedName>
        <fullName evidence="7">Major facilitator superfamily (MFS) profile domain-containing protein</fullName>
    </recommendedName>
</protein>
<feature type="transmembrane region" description="Helical" evidence="6">
    <location>
        <begin position="112"/>
        <end position="130"/>
    </location>
</feature>
<keyword evidence="4 6" id="KW-1133">Transmembrane helix</keyword>
<dbReference type="PANTHER" id="PTHR43791">
    <property type="entry name" value="PERMEASE-RELATED"/>
    <property type="match status" value="1"/>
</dbReference>
<dbReference type="SUPFAM" id="SSF103473">
    <property type="entry name" value="MFS general substrate transporter"/>
    <property type="match status" value="1"/>
</dbReference>
<evidence type="ECO:0000256" key="6">
    <source>
        <dbReference type="SAM" id="Phobius"/>
    </source>
</evidence>
<evidence type="ECO:0000256" key="5">
    <source>
        <dbReference type="ARBA" id="ARBA00023136"/>
    </source>
</evidence>
<feature type="transmembrane region" description="Helical" evidence="6">
    <location>
        <begin position="458"/>
        <end position="480"/>
    </location>
</feature>
<feature type="transmembrane region" description="Helical" evidence="6">
    <location>
        <begin position="302"/>
        <end position="323"/>
    </location>
</feature>
<evidence type="ECO:0000256" key="3">
    <source>
        <dbReference type="ARBA" id="ARBA00022692"/>
    </source>
</evidence>
<dbReference type="GO" id="GO:0022857">
    <property type="term" value="F:transmembrane transporter activity"/>
    <property type="evidence" value="ECO:0007669"/>
    <property type="project" value="InterPro"/>
</dbReference>
<sequence>MGSGSLRPWTSFPLIEIAKMPSLRNSIDEKTATSSLEDGLPKLPSVESEPVTLSDAEISKIQRRIDLRIMPWLCLTYLIMRIDVNNVANAAIMNLEQGHGIKKQLNLSPSQWNWVIACFFYPYAFLEPASTLLMKTTTPSFWIGRIMITWGIIVCCIAAVQSYGSLIAVRVLLGAAEAGYYPCIIYYLAFWFRTEELALRIAVFYSFGQVSGFVGGFIAYAVSFADGRLAGWRWLFIVEGIPAILLGFGTLFILPDYPQTASFLSEREQSAIVGRLSKNAPSQTSKTWDRGQVVRLLKDPTFWSFTLVWFFHAVGGFGLSYVLPTVIYQLGFTTSALSNVLSMPPSLATFVVLNTLGWLIQKRDWNPFRVAIGLESVNIICCILLLTVHVPVVRYLCLLVATSTAGSVYPVLWPSRVKAAHGTTAAAIAVGFTNSLAQFAGILGPTVFSTIYGPAYRVSFLVCCGLLAGSVISIAISGLLMKELLGKKDIASSESEDVK</sequence>
<dbReference type="InParanoid" id="A0A369JME1"/>
<dbReference type="InterPro" id="IPR011701">
    <property type="entry name" value="MFS"/>
</dbReference>
<comment type="subcellular location">
    <subcellularLocation>
        <location evidence="1">Membrane</location>
        <topology evidence="1">Multi-pass membrane protein</topology>
    </subcellularLocation>
</comment>
<dbReference type="Pfam" id="PF07690">
    <property type="entry name" value="MFS_1"/>
    <property type="match status" value="1"/>
</dbReference>
<evidence type="ECO:0000259" key="7">
    <source>
        <dbReference type="PROSITE" id="PS50850"/>
    </source>
</evidence>
<dbReference type="Gene3D" id="1.20.1250.20">
    <property type="entry name" value="MFS general substrate transporter like domains"/>
    <property type="match status" value="2"/>
</dbReference>
<dbReference type="InterPro" id="IPR020846">
    <property type="entry name" value="MFS_dom"/>
</dbReference>
<feature type="domain" description="Major facilitator superfamily (MFS) profile" evidence="7">
    <location>
        <begin position="69"/>
        <end position="482"/>
    </location>
</feature>
<dbReference type="PANTHER" id="PTHR43791:SF51">
    <property type="entry name" value="MAJOR FACILITATOR SUPERFAMILY (MFS) PROFILE DOMAIN-CONTAINING PROTEIN"/>
    <property type="match status" value="1"/>
</dbReference>
<dbReference type="GO" id="GO:0016020">
    <property type="term" value="C:membrane"/>
    <property type="evidence" value="ECO:0007669"/>
    <property type="project" value="UniProtKB-SubCell"/>
</dbReference>
<accession>A0A369JME1</accession>
<organism evidence="8 9">
    <name type="scientific">Hypsizygus marmoreus</name>
    <name type="common">White beech mushroom</name>
    <name type="synonym">Agaricus marmoreus</name>
    <dbReference type="NCBI Taxonomy" id="39966"/>
    <lineage>
        <taxon>Eukaryota</taxon>
        <taxon>Fungi</taxon>
        <taxon>Dikarya</taxon>
        <taxon>Basidiomycota</taxon>
        <taxon>Agaricomycotina</taxon>
        <taxon>Agaricomycetes</taxon>
        <taxon>Agaricomycetidae</taxon>
        <taxon>Agaricales</taxon>
        <taxon>Tricholomatineae</taxon>
        <taxon>Lyophyllaceae</taxon>
        <taxon>Hypsizygus</taxon>
    </lineage>
</organism>
<dbReference type="PROSITE" id="PS50850">
    <property type="entry name" value="MFS"/>
    <property type="match status" value="1"/>
</dbReference>
<keyword evidence="3 6" id="KW-0812">Transmembrane</keyword>
<keyword evidence="9" id="KW-1185">Reference proteome</keyword>
<dbReference type="FunFam" id="1.20.1250.20:FF:000018">
    <property type="entry name" value="MFS transporter permease"/>
    <property type="match status" value="1"/>
</dbReference>
<feature type="transmembrane region" description="Helical" evidence="6">
    <location>
        <begin position="234"/>
        <end position="254"/>
    </location>
</feature>
<evidence type="ECO:0000313" key="9">
    <source>
        <dbReference type="Proteomes" id="UP000076154"/>
    </source>
</evidence>
<evidence type="ECO:0000256" key="1">
    <source>
        <dbReference type="ARBA" id="ARBA00004141"/>
    </source>
</evidence>
<feature type="transmembrane region" description="Helical" evidence="6">
    <location>
        <begin position="367"/>
        <end position="386"/>
    </location>
</feature>
<evidence type="ECO:0000256" key="2">
    <source>
        <dbReference type="ARBA" id="ARBA00022448"/>
    </source>
</evidence>
<feature type="transmembrane region" description="Helical" evidence="6">
    <location>
        <begin position="343"/>
        <end position="360"/>
    </location>
</feature>
<feature type="transmembrane region" description="Helical" evidence="6">
    <location>
        <begin position="425"/>
        <end position="452"/>
    </location>
</feature>
<keyword evidence="2" id="KW-0813">Transport</keyword>
<dbReference type="Proteomes" id="UP000076154">
    <property type="component" value="Unassembled WGS sequence"/>
</dbReference>
<comment type="caution">
    <text evidence="8">The sequence shown here is derived from an EMBL/GenBank/DDBJ whole genome shotgun (WGS) entry which is preliminary data.</text>
</comment>
<dbReference type="AlphaFoldDB" id="A0A369JME1"/>
<evidence type="ECO:0000256" key="4">
    <source>
        <dbReference type="ARBA" id="ARBA00022989"/>
    </source>
</evidence>
<feature type="transmembrane region" description="Helical" evidence="6">
    <location>
        <begin position="167"/>
        <end position="189"/>
    </location>
</feature>
<evidence type="ECO:0000313" key="8">
    <source>
        <dbReference type="EMBL" id="RDB23401.1"/>
    </source>
</evidence>
<feature type="transmembrane region" description="Helical" evidence="6">
    <location>
        <begin position="142"/>
        <end position="161"/>
    </location>
</feature>
<dbReference type="OrthoDB" id="2962993at2759"/>
<feature type="transmembrane region" description="Helical" evidence="6">
    <location>
        <begin position="201"/>
        <end position="222"/>
    </location>
</feature>
<keyword evidence="5 6" id="KW-0472">Membrane</keyword>